<dbReference type="Pfam" id="PF17146">
    <property type="entry name" value="PIN_6"/>
    <property type="match status" value="1"/>
</dbReference>
<dbReference type="Proteomes" id="UP000007800">
    <property type="component" value="Unassembled WGS sequence"/>
</dbReference>
<dbReference type="FunFam" id="3.40.50.1010:FF:000020">
    <property type="entry name" value="20S-pre-rRNA D-site endonuclease NOB1"/>
    <property type="match status" value="1"/>
</dbReference>
<gene>
    <name evidence="13" type="ORF">Pmar_PMAR005423</name>
</gene>
<proteinExistence type="inferred from homology"/>
<dbReference type="InterPro" id="IPR039907">
    <property type="entry name" value="NOB1"/>
</dbReference>
<keyword evidence="4 8" id="KW-0479">Metal-binding</keyword>
<evidence type="ECO:0000256" key="4">
    <source>
        <dbReference type="ARBA" id="ARBA00022723"/>
    </source>
</evidence>
<dbReference type="Gene3D" id="3.40.50.1010">
    <property type="entry name" value="5'-nuclease"/>
    <property type="match status" value="1"/>
</dbReference>
<evidence type="ECO:0000256" key="6">
    <source>
        <dbReference type="ARBA" id="ARBA00022833"/>
    </source>
</evidence>
<keyword evidence="5" id="KW-0378">Hydrolase</keyword>
<keyword evidence="6 8" id="KW-0862">Zinc</keyword>
<name>C5KBF4_PERM5</name>
<keyword evidence="14" id="KW-1185">Reference proteome</keyword>
<dbReference type="PANTHER" id="PTHR12814">
    <property type="entry name" value="RNA-BINDING PROTEIN NOB1"/>
    <property type="match status" value="1"/>
</dbReference>
<dbReference type="FunCoup" id="C5KBF4">
    <property type="interactions" value="823"/>
</dbReference>
<dbReference type="Gene3D" id="6.20.210.10">
    <property type="entry name" value="Nin one binding (NOB1), Zn-ribbon-like"/>
    <property type="match status" value="1"/>
</dbReference>
<dbReference type="InParanoid" id="C5KBF4"/>
<reference evidence="13 14" key="1">
    <citation type="submission" date="2008-07" db="EMBL/GenBank/DDBJ databases">
        <authorList>
            <person name="El-Sayed N."/>
            <person name="Caler E."/>
            <person name="Inman J."/>
            <person name="Amedeo P."/>
            <person name="Hass B."/>
            <person name="Wortman J."/>
        </authorList>
    </citation>
    <scope>NUCLEOTIDE SEQUENCE [LARGE SCALE GENOMIC DNA]</scope>
    <source>
        <strain evidence="14">ATCC 50983 / TXsc</strain>
    </source>
</reference>
<feature type="compositionally biased region" description="Polar residues" evidence="10">
    <location>
        <begin position="161"/>
        <end position="173"/>
    </location>
</feature>
<evidence type="ECO:0000256" key="9">
    <source>
        <dbReference type="PIRSR" id="PIRSR037125-1"/>
    </source>
</evidence>
<evidence type="ECO:0000256" key="2">
    <source>
        <dbReference type="ARBA" id="ARBA00005858"/>
    </source>
</evidence>
<feature type="region of interest" description="Disordered" evidence="10">
    <location>
        <begin position="139"/>
        <end position="201"/>
    </location>
</feature>
<dbReference type="PIRSF" id="PIRSF037125">
    <property type="entry name" value="D-site_20S_pre-rRNA_nuclease"/>
    <property type="match status" value="1"/>
</dbReference>
<evidence type="ECO:0000256" key="10">
    <source>
        <dbReference type="SAM" id="MobiDB-lite"/>
    </source>
</evidence>
<dbReference type="GO" id="GO:0030688">
    <property type="term" value="C:preribosome, small subunit precursor"/>
    <property type="evidence" value="ECO:0007669"/>
    <property type="project" value="TreeGrafter"/>
</dbReference>
<dbReference type="InterPro" id="IPR014881">
    <property type="entry name" value="NOB1_Zn-bd"/>
</dbReference>
<evidence type="ECO:0000256" key="7">
    <source>
        <dbReference type="ARBA" id="ARBA00023242"/>
    </source>
</evidence>
<evidence type="ECO:0000256" key="8">
    <source>
        <dbReference type="PIRNR" id="PIRNR037125"/>
    </source>
</evidence>
<feature type="region of interest" description="Disordered" evidence="10">
    <location>
        <begin position="399"/>
        <end position="432"/>
    </location>
</feature>
<dbReference type="GO" id="GO:0004521">
    <property type="term" value="F:RNA endonuclease activity"/>
    <property type="evidence" value="ECO:0007669"/>
    <property type="project" value="UniProtKB-UniRule"/>
</dbReference>
<comment type="similarity">
    <text evidence="2 8">Belongs to the NOB1 family.</text>
</comment>
<organism evidence="14">
    <name type="scientific">Perkinsus marinus (strain ATCC 50983 / TXsc)</name>
    <dbReference type="NCBI Taxonomy" id="423536"/>
    <lineage>
        <taxon>Eukaryota</taxon>
        <taxon>Sar</taxon>
        <taxon>Alveolata</taxon>
        <taxon>Perkinsozoa</taxon>
        <taxon>Perkinsea</taxon>
        <taxon>Perkinsida</taxon>
        <taxon>Perkinsidae</taxon>
        <taxon>Perkinsus</taxon>
    </lineage>
</organism>
<evidence type="ECO:0000313" key="14">
    <source>
        <dbReference type="Proteomes" id="UP000007800"/>
    </source>
</evidence>
<dbReference type="OMA" id="DYAMQNT"/>
<dbReference type="PANTHER" id="PTHR12814:SF2">
    <property type="entry name" value="RNA-BINDING PROTEIN NOB1"/>
    <property type="match status" value="1"/>
</dbReference>
<accession>C5KBF4</accession>
<dbReference type="InterPro" id="IPR036283">
    <property type="entry name" value="NOB1_Zf-like_sf"/>
</dbReference>
<feature type="domain" description="Nin one binding (NOB1) Zn-ribbon-like" evidence="11">
    <location>
        <begin position="259"/>
        <end position="335"/>
    </location>
</feature>
<dbReference type="CDD" id="cd09876">
    <property type="entry name" value="PIN_Nob1-like"/>
    <property type="match status" value="1"/>
</dbReference>
<evidence type="ECO:0000259" key="11">
    <source>
        <dbReference type="Pfam" id="PF08772"/>
    </source>
</evidence>
<dbReference type="GO" id="GO:0005737">
    <property type="term" value="C:cytoplasm"/>
    <property type="evidence" value="ECO:0007669"/>
    <property type="project" value="UniProtKB-ARBA"/>
</dbReference>
<feature type="binding site" evidence="9">
    <location>
        <position position="272"/>
    </location>
    <ligand>
        <name>Zn(2+)</name>
        <dbReference type="ChEBI" id="CHEBI:29105"/>
    </ligand>
</feature>
<dbReference type="GeneID" id="9049361"/>
<dbReference type="InterPro" id="IPR017117">
    <property type="entry name" value="Nob1_euk"/>
</dbReference>
<keyword evidence="3" id="KW-0540">Nuclease</keyword>
<feature type="compositionally biased region" description="Acidic residues" evidence="10">
    <location>
        <begin position="189"/>
        <end position="200"/>
    </location>
</feature>
<dbReference type="GO" id="GO:0046872">
    <property type="term" value="F:metal ion binding"/>
    <property type="evidence" value="ECO:0007669"/>
    <property type="project" value="UniProtKB-UniRule"/>
</dbReference>
<protein>
    <submittedName>
        <fullName evidence="13">RNA-binding protein NOB1, putative</fullName>
    </submittedName>
</protein>
<dbReference type="RefSeq" id="XP_002786684.1">
    <property type="nucleotide sequence ID" value="XM_002786638.1"/>
</dbReference>
<dbReference type="GO" id="GO:0031981">
    <property type="term" value="C:nuclear lumen"/>
    <property type="evidence" value="ECO:0007669"/>
    <property type="project" value="UniProtKB-ARBA"/>
</dbReference>
<feature type="compositionally biased region" description="Basic residues" evidence="10">
    <location>
        <begin position="423"/>
        <end position="432"/>
    </location>
</feature>
<feature type="binding site" evidence="9">
    <location>
        <position position="287"/>
    </location>
    <ligand>
        <name>Zn(2+)</name>
        <dbReference type="ChEBI" id="CHEBI:29105"/>
    </ligand>
</feature>
<evidence type="ECO:0000256" key="3">
    <source>
        <dbReference type="ARBA" id="ARBA00022722"/>
    </source>
</evidence>
<evidence type="ECO:0000313" key="13">
    <source>
        <dbReference type="EMBL" id="EER18480.1"/>
    </source>
</evidence>
<dbReference type="AlphaFoldDB" id="C5KBF4"/>
<comment type="subcellular location">
    <subcellularLocation>
        <location evidence="1">Nucleus</location>
    </subcellularLocation>
</comment>
<dbReference type="Pfam" id="PF08772">
    <property type="entry name" value="Zn_ribbon_NOB1"/>
    <property type="match status" value="1"/>
</dbReference>
<dbReference type="OrthoDB" id="446759at2759"/>
<evidence type="ECO:0000256" key="5">
    <source>
        <dbReference type="ARBA" id="ARBA00022801"/>
    </source>
</evidence>
<dbReference type="GO" id="GO:0030490">
    <property type="term" value="P:maturation of SSU-rRNA"/>
    <property type="evidence" value="ECO:0007669"/>
    <property type="project" value="TreeGrafter"/>
</dbReference>
<feature type="domain" description="Ribonuclease PIN" evidence="12">
    <location>
        <begin position="32"/>
        <end position="118"/>
    </location>
</feature>
<feature type="binding site" evidence="9">
    <location>
        <position position="269"/>
    </location>
    <ligand>
        <name>Zn(2+)</name>
        <dbReference type="ChEBI" id="CHEBI:29105"/>
    </ligand>
</feature>
<feature type="binding site" evidence="9">
    <location>
        <position position="284"/>
    </location>
    <ligand>
        <name>Zn(2+)</name>
        <dbReference type="ChEBI" id="CHEBI:29105"/>
    </ligand>
</feature>
<dbReference type="EMBL" id="GG671811">
    <property type="protein sequence ID" value="EER18480.1"/>
    <property type="molecule type" value="Genomic_DNA"/>
</dbReference>
<evidence type="ECO:0000256" key="1">
    <source>
        <dbReference type="ARBA" id="ARBA00004123"/>
    </source>
</evidence>
<dbReference type="SUPFAM" id="SSF144206">
    <property type="entry name" value="NOB1 zinc finger-like"/>
    <property type="match status" value="1"/>
</dbReference>
<feature type="region of interest" description="Disordered" evidence="10">
    <location>
        <begin position="1"/>
        <end position="20"/>
    </location>
</feature>
<keyword evidence="7 8" id="KW-0539">Nucleus</keyword>
<evidence type="ECO:0000259" key="12">
    <source>
        <dbReference type="Pfam" id="PF17146"/>
    </source>
</evidence>
<dbReference type="InterPro" id="IPR033411">
    <property type="entry name" value="Ribonuclease_PIN"/>
</dbReference>
<sequence length="432" mass="48394">MAEPSTQAPEVATPTAEPPKDEVHFAHRAKKLVLDAGAIIKLQRADNFAKELYTTPRILGEIRDRQARQHLANLPAQLKVRSPDTESMKSVQDFARKTGDFGFLSVNDMEVMALAVMLYGESGCDKELCKAPSMARFEDGGDKGRKAFSWRPEGEQEKSRGNTMLDTTESTAAPVTEASVEGDVQKDEANDDDEEEEEEGGWITATNFKKYARDNHESATKDGEEETISEVSIMSADYSVQNVMMQMGVDVLSFGGFMIRSVKLWALLCTACHTVTRDTSKVFCSKCGNDTVYRVPVYVDSETRELTVTRSRRWEKMTSKRNKGSIWSIPKNRGGRQSNPLILAEDELLMSGRDKEYRRKCNQFEKERQLHNPFASDSLYQADPLMGWCARSTNSRGNALLGDSSSAPRVEAGYGRRNPNRGNFKHTKGKRK</sequence>
<dbReference type="GO" id="GO:0016787">
    <property type="term" value="F:hydrolase activity"/>
    <property type="evidence" value="ECO:0007669"/>
    <property type="project" value="UniProtKB-KW"/>
</dbReference>